<sequence>MARKKTSQGRKSKKKHPNGGSAANAPADASAPQQHKSPHGVQYGRGSGTGSNAGPVPNLYWGYVSMEQLRACPRFVGLPDPAQLLPLPSLAAARFLRQSSP</sequence>
<protein>
    <submittedName>
        <fullName evidence="2">Uncharacterized protein</fullName>
    </submittedName>
</protein>
<organism evidence="2 3">
    <name type="scientific">Astrephomene gubernaculifera</name>
    <dbReference type="NCBI Taxonomy" id="47775"/>
    <lineage>
        <taxon>Eukaryota</taxon>
        <taxon>Viridiplantae</taxon>
        <taxon>Chlorophyta</taxon>
        <taxon>core chlorophytes</taxon>
        <taxon>Chlorophyceae</taxon>
        <taxon>CS clade</taxon>
        <taxon>Chlamydomonadales</taxon>
        <taxon>Astrephomenaceae</taxon>
        <taxon>Astrephomene</taxon>
    </lineage>
</organism>
<evidence type="ECO:0000313" key="2">
    <source>
        <dbReference type="EMBL" id="GFR51878.1"/>
    </source>
</evidence>
<feature type="compositionally biased region" description="Low complexity" evidence="1">
    <location>
        <begin position="18"/>
        <end position="34"/>
    </location>
</feature>
<dbReference type="Proteomes" id="UP001054857">
    <property type="component" value="Unassembled WGS sequence"/>
</dbReference>
<gene>
    <name evidence="2" type="ORF">Agub_g14355</name>
</gene>
<feature type="compositionally biased region" description="Basic residues" evidence="1">
    <location>
        <begin position="1"/>
        <end position="17"/>
    </location>
</feature>
<evidence type="ECO:0000313" key="3">
    <source>
        <dbReference type="Proteomes" id="UP001054857"/>
    </source>
</evidence>
<proteinExistence type="predicted"/>
<comment type="caution">
    <text evidence="2">The sequence shown here is derived from an EMBL/GenBank/DDBJ whole genome shotgun (WGS) entry which is preliminary data.</text>
</comment>
<dbReference type="EMBL" id="BMAR01000055">
    <property type="protein sequence ID" value="GFR51878.1"/>
    <property type="molecule type" value="Genomic_DNA"/>
</dbReference>
<accession>A0AAD3E3V7</accession>
<feature type="non-terminal residue" evidence="2">
    <location>
        <position position="1"/>
    </location>
</feature>
<feature type="region of interest" description="Disordered" evidence="1">
    <location>
        <begin position="1"/>
        <end position="54"/>
    </location>
</feature>
<evidence type="ECO:0000256" key="1">
    <source>
        <dbReference type="SAM" id="MobiDB-lite"/>
    </source>
</evidence>
<reference evidence="2 3" key="1">
    <citation type="journal article" date="2021" name="Sci. Rep.">
        <title>Genome sequencing of the multicellular alga Astrephomene provides insights into convergent evolution of germ-soma differentiation.</title>
        <authorList>
            <person name="Yamashita S."/>
            <person name="Yamamoto K."/>
            <person name="Matsuzaki R."/>
            <person name="Suzuki S."/>
            <person name="Yamaguchi H."/>
            <person name="Hirooka S."/>
            <person name="Minakuchi Y."/>
            <person name="Miyagishima S."/>
            <person name="Kawachi M."/>
            <person name="Toyoda A."/>
            <person name="Nozaki H."/>
        </authorList>
    </citation>
    <scope>NUCLEOTIDE SEQUENCE [LARGE SCALE GENOMIC DNA]</scope>
    <source>
        <strain evidence="2 3">NIES-4017</strain>
    </source>
</reference>
<dbReference type="AlphaFoldDB" id="A0AAD3E3V7"/>
<name>A0AAD3E3V7_9CHLO</name>
<keyword evidence="3" id="KW-1185">Reference proteome</keyword>